<reference evidence="12" key="1">
    <citation type="journal article" date="2014" name="Int. J. Syst. Evol. Microbiol.">
        <title>Complete genome sequence of Corynebacterium casei LMG S-19264T (=DSM 44701T), isolated from a smear-ripened cheese.</title>
        <authorList>
            <consortium name="US DOE Joint Genome Institute (JGI-PGF)"/>
            <person name="Walter F."/>
            <person name="Albersmeier A."/>
            <person name="Kalinowski J."/>
            <person name="Ruckert C."/>
        </authorList>
    </citation>
    <scope>NUCLEOTIDE SEQUENCE</scope>
    <source>
        <strain evidence="12">VKM Ac-1401</strain>
    </source>
</reference>
<dbReference type="InterPro" id="IPR029058">
    <property type="entry name" value="AB_hydrolase_fold"/>
</dbReference>
<dbReference type="PANTHER" id="PTHR43722">
    <property type="entry name" value="PROLINE IMINOPEPTIDASE"/>
    <property type="match status" value="1"/>
</dbReference>
<evidence type="ECO:0000256" key="3">
    <source>
        <dbReference type="ARBA" id="ARBA00010088"/>
    </source>
</evidence>
<comment type="subcellular location">
    <subcellularLocation>
        <location evidence="2 8">Cytoplasm</location>
    </subcellularLocation>
</comment>
<comment type="similarity">
    <text evidence="3 8 10">Belongs to the peptidase S33 family.</text>
</comment>
<evidence type="ECO:0000256" key="5">
    <source>
        <dbReference type="ARBA" id="ARBA00022490"/>
    </source>
</evidence>
<dbReference type="PRINTS" id="PR00793">
    <property type="entry name" value="PROAMNOPTASE"/>
</dbReference>
<keyword evidence="13" id="KW-1185">Reference proteome</keyword>
<dbReference type="Gene3D" id="3.40.50.1820">
    <property type="entry name" value="alpha/beta hydrolase"/>
    <property type="match status" value="1"/>
</dbReference>
<keyword evidence="5 8" id="KW-0963">Cytoplasm</keyword>
<evidence type="ECO:0000256" key="10">
    <source>
        <dbReference type="RuleBase" id="RU003421"/>
    </source>
</evidence>
<evidence type="ECO:0000256" key="2">
    <source>
        <dbReference type="ARBA" id="ARBA00004496"/>
    </source>
</evidence>
<dbReference type="GO" id="GO:0004177">
    <property type="term" value="F:aminopeptidase activity"/>
    <property type="evidence" value="ECO:0007669"/>
    <property type="project" value="UniProtKB-UniRule"/>
</dbReference>
<dbReference type="Pfam" id="PF00561">
    <property type="entry name" value="Abhydrolase_1"/>
    <property type="match status" value="1"/>
</dbReference>
<dbReference type="InterPro" id="IPR002410">
    <property type="entry name" value="Peptidase_S33"/>
</dbReference>
<evidence type="ECO:0000256" key="6">
    <source>
        <dbReference type="ARBA" id="ARBA00022670"/>
    </source>
</evidence>
<evidence type="ECO:0000313" key="12">
    <source>
        <dbReference type="EMBL" id="GLJ76021.1"/>
    </source>
</evidence>
<keyword evidence="7 8" id="KW-0378">Hydrolase</keyword>
<comment type="caution">
    <text evidence="12">The sequence shown here is derived from an EMBL/GenBank/DDBJ whole genome shotgun (WGS) entry which is preliminary data.</text>
</comment>
<evidence type="ECO:0000259" key="11">
    <source>
        <dbReference type="Pfam" id="PF00561"/>
    </source>
</evidence>
<dbReference type="Proteomes" id="UP001142372">
    <property type="component" value="Unassembled WGS sequence"/>
</dbReference>
<dbReference type="InterPro" id="IPR005944">
    <property type="entry name" value="Pro_iminopeptidase"/>
</dbReference>
<feature type="active site" evidence="9">
    <location>
        <position position="290"/>
    </location>
</feature>
<dbReference type="SUPFAM" id="SSF53474">
    <property type="entry name" value="alpha/beta-Hydrolases"/>
    <property type="match status" value="1"/>
</dbReference>
<reference evidence="12" key="2">
    <citation type="submission" date="2023-01" db="EMBL/GenBank/DDBJ databases">
        <authorList>
            <person name="Sun Q."/>
            <person name="Evtushenko L."/>
        </authorList>
    </citation>
    <scope>NUCLEOTIDE SEQUENCE</scope>
    <source>
        <strain evidence="12">VKM Ac-1401</strain>
    </source>
</reference>
<accession>A0A9W6LZL6</accession>
<feature type="active site" description="Proton donor" evidence="9">
    <location>
        <position position="318"/>
    </location>
</feature>
<proteinExistence type="inferred from homology"/>
<dbReference type="InterPro" id="IPR000073">
    <property type="entry name" value="AB_hydrolase_1"/>
</dbReference>
<comment type="catalytic activity">
    <reaction evidence="1 8 10">
        <text>Release of N-terminal proline from a peptide.</text>
        <dbReference type="EC" id="3.4.11.5"/>
    </reaction>
</comment>
<dbReference type="GO" id="GO:0006508">
    <property type="term" value="P:proteolysis"/>
    <property type="evidence" value="ECO:0007669"/>
    <property type="project" value="UniProtKB-KW"/>
</dbReference>
<evidence type="ECO:0000256" key="7">
    <source>
        <dbReference type="ARBA" id="ARBA00022801"/>
    </source>
</evidence>
<dbReference type="PIRSF" id="PIRSF006431">
    <property type="entry name" value="Pept_S33"/>
    <property type="match status" value="1"/>
</dbReference>
<feature type="domain" description="AB hydrolase-1" evidence="11">
    <location>
        <begin position="55"/>
        <end position="159"/>
    </location>
</feature>
<keyword evidence="4 8" id="KW-0031">Aminopeptidase</keyword>
<evidence type="ECO:0000313" key="13">
    <source>
        <dbReference type="Proteomes" id="UP001142372"/>
    </source>
</evidence>
<feature type="active site" description="Nucleophile" evidence="9">
    <location>
        <position position="134"/>
    </location>
</feature>
<organism evidence="12 13">
    <name type="scientific">Leifsonia poae</name>
    <dbReference type="NCBI Taxonomy" id="110933"/>
    <lineage>
        <taxon>Bacteria</taxon>
        <taxon>Bacillati</taxon>
        <taxon>Actinomycetota</taxon>
        <taxon>Actinomycetes</taxon>
        <taxon>Micrococcales</taxon>
        <taxon>Microbacteriaceae</taxon>
        <taxon>Leifsonia</taxon>
    </lineage>
</organism>
<protein>
    <recommendedName>
        <fullName evidence="8 10">Proline iminopeptidase</fullName>
        <shortName evidence="8">PIP</shortName>
        <ecNumber evidence="8 10">3.4.11.5</ecNumber>
    </recommendedName>
    <alternativeName>
        <fullName evidence="8">Prolyl aminopeptidase</fullName>
    </alternativeName>
</protein>
<sequence length="339" mass="37333">MAFVRRLVTGSSQILIPWAVMDRYPEIDPFATGMLDVGDGDLVYWETSGNPAGTPVVVLHGGPGSGSTPGGRRTWDPAKYLIVQLDQRNCGHSTPPASDPATDLSSNTTHALIADLEQLRRHLGVDRWVVWGGSWGCTLALAYAEQYPERVRALILVSVTMTRRSDVRWLYHETGRYLPAEWHAFRDGVPESERDGDLVAAYDRMLNHSGDVEVQARAAELWCAWEDAAVSLEPGWRPSERYRDPGFRMQFARIVAHYFSNGAWLEEGQLLRDAGRLAGIPGVLIHGRFDVGGPVDVPWLLAQAWPDARLEVVGSAGHQGSAETTRLLLEAAAQFADAP</sequence>
<dbReference type="EMBL" id="BSEN01000006">
    <property type="protein sequence ID" value="GLJ76021.1"/>
    <property type="molecule type" value="Genomic_DNA"/>
</dbReference>
<keyword evidence="6 8" id="KW-0645">Protease</keyword>
<dbReference type="PANTHER" id="PTHR43722:SF1">
    <property type="entry name" value="PROLINE IMINOPEPTIDASE"/>
    <property type="match status" value="1"/>
</dbReference>
<dbReference type="NCBIfam" id="TIGR01249">
    <property type="entry name" value="pro_imino_pep_1"/>
    <property type="match status" value="1"/>
</dbReference>
<dbReference type="GO" id="GO:0005737">
    <property type="term" value="C:cytoplasm"/>
    <property type="evidence" value="ECO:0007669"/>
    <property type="project" value="UniProtKB-SubCell"/>
</dbReference>
<evidence type="ECO:0000256" key="1">
    <source>
        <dbReference type="ARBA" id="ARBA00001585"/>
    </source>
</evidence>
<evidence type="ECO:0000256" key="8">
    <source>
        <dbReference type="PIRNR" id="PIRNR006431"/>
    </source>
</evidence>
<evidence type="ECO:0000256" key="9">
    <source>
        <dbReference type="PIRSR" id="PIRSR006431-1"/>
    </source>
</evidence>
<dbReference type="AlphaFoldDB" id="A0A9W6LZL6"/>
<dbReference type="EC" id="3.4.11.5" evidence="8 10"/>
<gene>
    <name evidence="12" type="primary">pip</name>
    <name evidence="12" type="ORF">GCM10017584_15950</name>
</gene>
<evidence type="ECO:0000256" key="4">
    <source>
        <dbReference type="ARBA" id="ARBA00022438"/>
    </source>
</evidence>
<name>A0A9W6LZL6_9MICO</name>